<comment type="caution">
    <text evidence="1">The sequence shown here is derived from an EMBL/GenBank/DDBJ whole genome shotgun (WGS) entry which is preliminary data.</text>
</comment>
<proteinExistence type="predicted"/>
<dbReference type="Proteomes" id="UP000602510">
    <property type="component" value="Unassembled WGS sequence"/>
</dbReference>
<organism evidence="1 2">
    <name type="scientific">Phytophthora infestans</name>
    <name type="common">Potato late blight agent</name>
    <name type="synonym">Botrytis infestans</name>
    <dbReference type="NCBI Taxonomy" id="4787"/>
    <lineage>
        <taxon>Eukaryota</taxon>
        <taxon>Sar</taxon>
        <taxon>Stramenopiles</taxon>
        <taxon>Oomycota</taxon>
        <taxon>Peronosporomycetes</taxon>
        <taxon>Peronosporales</taxon>
        <taxon>Peronosporaceae</taxon>
        <taxon>Phytophthora</taxon>
    </lineage>
</organism>
<evidence type="ECO:0000313" key="2">
    <source>
        <dbReference type="Proteomes" id="UP000602510"/>
    </source>
</evidence>
<accession>A0A833W657</accession>
<gene>
    <name evidence="1" type="ORF">GN244_ATG03798</name>
</gene>
<sequence length="89" mass="9869">MPEPTKEAELGAKLIGLVSSDDKSAETLRVITEYTESGKAMPMIDTVYPFEKTLDAYAKLKSVTHKKSSWFKCNLSVLAWSQTSLKAKV</sequence>
<dbReference type="Gene3D" id="3.90.180.10">
    <property type="entry name" value="Medium-chain alcohol dehydrogenases, catalytic domain"/>
    <property type="match status" value="1"/>
</dbReference>
<protein>
    <submittedName>
        <fullName evidence="1">Zinc-binding dehydrogenase</fullName>
    </submittedName>
</protein>
<name>A0A833W657_PHYIN</name>
<dbReference type="Pfam" id="PF13602">
    <property type="entry name" value="ADH_zinc_N_2"/>
    <property type="match status" value="1"/>
</dbReference>
<evidence type="ECO:0000313" key="1">
    <source>
        <dbReference type="EMBL" id="KAF4043924.1"/>
    </source>
</evidence>
<dbReference type="AlphaFoldDB" id="A0A833W657"/>
<keyword evidence="2" id="KW-1185">Reference proteome</keyword>
<dbReference type="EMBL" id="WSZM01000079">
    <property type="protein sequence ID" value="KAF4043924.1"/>
    <property type="molecule type" value="Genomic_DNA"/>
</dbReference>
<reference evidence="1" key="1">
    <citation type="submission" date="2020-04" db="EMBL/GenBank/DDBJ databases">
        <title>Hybrid Assembly of Korean Phytophthora infestans isolates.</title>
        <authorList>
            <person name="Prokchorchik M."/>
            <person name="Lee Y."/>
            <person name="Seo J."/>
            <person name="Cho J.-H."/>
            <person name="Park Y.-E."/>
            <person name="Jang D.-C."/>
            <person name="Im J.-S."/>
            <person name="Choi J.-G."/>
            <person name="Park H.-J."/>
            <person name="Lee G.-B."/>
            <person name="Lee Y.-G."/>
            <person name="Hong S.-Y."/>
            <person name="Cho K."/>
            <person name="Sohn K.H."/>
        </authorList>
    </citation>
    <scope>NUCLEOTIDE SEQUENCE</scope>
    <source>
        <strain evidence="1">KR_1_A1</strain>
    </source>
</reference>